<evidence type="ECO:0000256" key="3">
    <source>
        <dbReference type="ARBA" id="ARBA00037770"/>
    </source>
</evidence>
<comment type="caution">
    <text evidence="6">The sequence shown here is derived from an EMBL/GenBank/DDBJ whole genome shotgun (WGS) entry which is preliminary data.</text>
</comment>
<evidence type="ECO:0000313" key="6">
    <source>
        <dbReference type="EMBL" id="NXY85321.1"/>
    </source>
</evidence>
<keyword evidence="7" id="KW-1185">Reference proteome</keyword>
<dbReference type="OrthoDB" id="391988at2759"/>
<gene>
    <name evidence="6" type="primary">Gnl1</name>
    <name evidence="6" type="ORF">CEYCYA_R01915</name>
</gene>
<dbReference type="PANTHER" id="PTHR45709:SF3">
    <property type="entry name" value="GUANINE NUCLEOTIDE-BINDING PROTEIN-LIKE 1"/>
    <property type="match status" value="1"/>
</dbReference>
<dbReference type="PANTHER" id="PTHR45709">
    <property type="entry name" value="LARGE SUBUNIT GTPASE 1 HOMOLOG-RELATED"/>
    <property type="match status" value="1"/>
</dbReference>
<evidence type="ECO:0000256" key="1">
    <source>
        <dbReference type="ARBA" id="ARBA00022741"/>
    </source>
</evidence>
<evidence type="ECO:0000259" key="5">
    <source>
        <dbReference type="Pfam" id="PF01926"/>
    </source>
</evidence>
<dbReference type="EMBL" id="VYZU01037899">
    <property type="protein sequence ID" value="NXY85321.1"/>
    <property type="molecule type" value="Genomic_DNA"/>
</dbReference>
<dbReference type="InterPro" id="IPR027417">
    <property type="entry name" value="P-loop_NTPase"/>
</dbReference>
<dbReference type="Pfam" id="PF01926">
    <property type="entry name" value="MMR_HSR1"/>
    <property type="match status" value="1"/>
</dbReference>
<dbReference type="AlphaFoldDB" id="A0A7L4N771"/>
<evidence type="ECO:0000256" key="2">
    <source>
        <dbReference type="ARBA" id="ARBA00023134"/>
    </source>
</evidence>
<dbReference type="SUPFAM" id="SSF52540">
    <property type="entry name" value="P-loop containing nucleoside triphosphate hydrolases"/>
    <property type="match status" value="1"/>
</dbReference>
<protein>
    <recommendedName>
        <fullName evidence="4">Guanine nucleotide-binding protein-like 1</fullName>
    </recommendedName>
</protein>
<sequence length="175" mass="18821">RGAWLLKGALPPPAGLPNAGKSSVLNALLGRGAVSVSRAPGRTRYFQTHFLTPRVRLCDCPGLVFPSRAPPALQVLAGVYPISQLRDPFSAISYLAARLPLGDLLQLPPPGPRCTAWDLCEAWAEKRGYRTARAARSDAFRAANGILRMAAEGTIRLCLRPPGFSHEKGEERAPS</sequence>
<feature type="non-terminal residue" evidence="6">
    <location>
        <position position="175"/>
    </location>
</feature>
<name>A0A7L4N771_9AVES</name>
<dbReference type="InterPro" id="IPR006073">
    <property type="entry name" value="GTP-bd"/>
</dbReference>
<dbReference type="GO" id="GO:0005525">
    <property type="term" value="F:GTP binding"/>
    <property type="evidence" value="ECO:0007669"/>
    <property type="project" value="UniProtKB-KW"/>
</dbReference>
<evidence type="ECO:0000256" key="4">
    <source>
        <dbReference type="ARBA" id="ARBA00039902"/>
    </source>
</evidence>
<dbReference type="Proteomes" id="UP000586704">
    <property type="component" value="Unassembled WGS sequence"/>
</dbReference>
<dbReference type="GO" id="GO:0003924">
    <property type="term" value="F:GTPase activity"/>
    <property type="evidence" value="ECO:0007669"/>
    <property type="project" value="InterPro"/>
</dbReference>
<comment type="function">
    <text evidence="3">Possible regulatory or functional link with the histocompatibility cluster.</text>
</comment>
<keyword evidence="1" id="KW-0547">Nucleotide-binding</keyword>
<keyword evidence="2" id="KW-0342">GTP-binding</keyword>
<reference evidence="6 7" key="1">
    <citation type="submission" date="2020-02" db="EMBL/GenBank/DDBJ databases">
        <title>Bird 10,000 Genomes (B10K) Project - Family phase.</title>
        <authorList>
            <person name="Zhang G."/>
        </authorList>
    </citation>
    <scope>NUCLEOTIDE SEQUENCE [LARGE SCALE GENOMIC DNA]</scope>
    <source>
        <strain evidence="6">B10K-DU-013-51</strain>
        <tissue evidence="6">Mixed tissue sample</tissue>
    </source>
</reference>
<dbReference type="InterPro" id="IPR043358">
    <property type="entry name" value="GNL1-like"/>
</dbReference>
<accession>A0A7L4N771</accession>
<feature type="non-terminal residue" evidence="6">
    <location>
        <position position="1"/>
    </location>
</feature>
<dbReference type="Gene3D" id="3.40.50.300">
    <property type="entry name" value="P-loop containing nucleotide triphosphate hydrolases"/>
    <property type="match status" value="1"/>
</dbReference>
<feature type="domain" description="G" evidence="5">
    <location>
        <begin position="15"/>
        <end position="64"/>
    </location>
</feature>
<evidence type="ECO:0000313" key="7">
    <source>
        <dbReference type="Proteomes" id="UP000586704"/>
    </source>
</evidence>
<proteinExistence type="predicted"/>
<organism evidence="6 7">
    <name type="scientific">Ceyx cyanopectus</name>
    <name type="common">Indigo-banded kingfisher</name>
    <dbReference type="NCBI Taxonomy" id="390723"/>
    <lineage>
        <taxon>Eukaryota</taxon>
        <taxon>Metazoa</taxon>
        <taxon>Chordata</taxon>
        <taxon>Craniata</taxon>
        <taxon>Vertebrata</taxon>
        <taxon>Euteleostomi</taxon>
        <taxon>Archelosauria</taxon>
        <taxon>Archosauria</taxon>
        <taxon>Dinosauria</taxon>
        <taxon>Saurischia</taxon>
        <taxon>Theropoda</taxon>
        <taxon>Coelurosauria</taxon>
        <taxon>Aves</taxon>
        <taxon>Neognathae</taxon>
        <taxon>Neoaves</taxon>
        <taxon>Telluraves</taxon>
        <taxon>Coraciimorphae</taxon>
        <taxon>Coraciiformes</taxon>
        <taxon>Alcedinidae</taxon>
        <taxon>Ceyx</taxon>
    </lineage>
</organism>